<dbReference type="EMBL" id="CP001769">
    <property type="protein sequence ID" value="ADB38281.1"/>
    <property type="molecule type" value="Genomic_DNA"/>
</dbReference>
<dbReference type="HOGENOM" id="CLU_893995_0_0_10"/>
<dbReference type="STRING" id="504472.Slin_2260"/>
<dbReference type="KEGG" id="sli:Slin_2260"/>
<dbReference type="AlphaFoldDB" id="D2QEM9"/>
<dbReference type="InterPro" id="IPR023296">
    <property type="entry name" value="Glyco_hydro_beta-prop_sf"/>
</dbReference>
<evidence type="ECO:0000313" key="1">
    <source>
        <dbReference type="EMBL" id="ADB38281.1"/>
    </source>
</evidence>
<proteinExistence type="predicted"/>
<dbReference type="SUPFAM" id="SSF75005">
    <property type="entry name" value="Arabinanase/levansucrase/invertase"/>
    <property type="match status" value="1"/>
</dbReference>
<accession>D2QEM9</accession>
<evidence type="ECO:0000313" key="2">
    <source>
        <dbReference type="Proteomes" id="UP000002028"/>
    </source>
</evidence>
<reference evidence="1 2" key="1">
    <citation type="journal article" date="2010" name="Stand. Genomic Sci.">
        <title>Complete genome sequence of Spirosoma linguale type strain (1).</title>
        <authorList>
            <person name="Lail K."/>
            <person name="Sikorski J."/>
            <person name="Saunders E."/>
            <person name="Lapidus A."/>
            <person name="Glavina Del Rio T."/>
            <person name="Copeland A."/>
            <person name="Tice H."/>
            <person name="Cheng J.-F."/>
            <person name="Lucas S."/>
            <person name="Nolan M."/>
            <person name="Bruce D."/>
            <person name="Goodwin L."/>
            <person name="Pitluck S."/>
            <person name="Ivanova N."/>
            <person name="Mavromatis K."/>
            <person name="Ovchinnikova G."/>
            <person name="Pati A."/>
            <person name="Chen A."/>
            <person name="Palaniappan K."/>
            <person name="Land M."/>
            <person name="Hauser L."/>
            <person name="Chang Y.-J."/>
            <person name="Jeffries C.D."/>
            <person name="Chain P."/>
            <person name="Brettin T."/>
            <person name="Detter J.C."/>
            <person name="Schuetze A."/>
            <person name="Rohde M."/>
            <person name="Tindall B.J."/>
            <person name="Goeker M."/>
            <person name="Bristow J."/>
            <person name="Eisen J.A."/>
            <person name="Markowitz V."/>
            <person name="Hugenholtz P."/>
            <person name="Kyrpides N.C."/>
            <person name="Klenk H.-P."/>
            <person name="Chen F."/>
        </authorList>
    </citation>
    <scope>NUCLEOTIDE SEQUENCE [LARGE SCALE GENOMIC DNA]</scope>
    <source>
        <strain evidence="2">ATCC 33905 / DSM 74 / LMG 10896 / Claus 1</strain>
    </source>
</reference>
<keyword evidence="2" id="KW-1185">Reference proteome</keyword>
<evidence type="ECO:0008006" key="3">
    <source>
        <dbReference type="Google" id="ProtNLM"/>
    </source>
</evidence>
<dbReference type="PANTHER" id="PTHR35279:SF1">
    <property type="entry name" value="ARABINANASE_LEVANSUCRASE_INVERTASE"/>
    <property type="match status" value="1"/>
</dbReference>
<name>D2QEM9_SPILD</name>
<dbReference type="eggNOG" id="COG2152">
    <property type="taxonomic scope" value="Bacteria"/>
</dbReference>
<sequence>MQTSVRIAPYTVFSALVLLAASLSFVPVSPLSEPAAPTFPAELTTFSPGPSNPVFTGTGADTWDQKIRERGYILHEDGLYHMWYTGYRDGANQTRSLGYATSPDGFTWTRYKGNPIHATSWVEDVSVSKSGSTYYMFAEGENDVAHLLTSTDRIHWKEQGPLDIRYTNNQPLSEGPYGTPTIWREKGVWYLFYERKDAAVWLATSKDLTVWTNVQDEPVLTKGPAGYDRYAVAMNQVIRYNGAYYAYYHASAFPDWREWSTNVAVSKDLIHWTKYNGNPIVGGNRSSGILVNDGSGFRLFTMHPAVSVFFPVHTGRRPK</sequence>
<protein>
    <recommendedName>
        <fullName evidence="3">Glycosylase</fullName>
    </recommendedName>
</protein>
<gene>
    <name evidence="1" type="ordered locus">Slin_2260</name>
</gene>
<dbReference type="PANTHER" id="PTHR35279">
    <property type="match status" value="1"/>
</dbReference>
<organism evidence="1 2">
    <name type="scientific">Spirosoma linguale (strain ATCC 33905 / DSM 74 / LMG 10896 / Claus 1)</name>
    <dbReference type="NCBI Taxonomy" id="504472"/>
    <lineage>
        <taxon>Bacteria</taxon>
        <taxon>Pseudomonadati</taxon>
        <taxon>Bacteroidota</taxon>
        <taxon>Cytophagia</taxon>
        <taxon>Cytophagales</taxon>
        <taxon>Cytophagaceae</taxon>
        <taxon>Spirosoma</taxon>
    </lineage>
</organism>
<dbReference type="Proteomes" id="UP000002028">
    <property type="component" value="Chromosome"/>
</dbReference>
<dbReference type="Gene3D" id="2.115.10.20">
    <property type="entry name" value="Glycosyl hydrolase domain, family 43"/>
    <property type="match status" value="2"/>
</dbReference>
<dbReference type="RefSeq" id="WP_012926825.1">
    <property type="nucleotide sequence ID" value="NC_013730.1"/>
</dbReference>